<keyword evidence="3" id="KW-1185">Reference proteome</keyword>
<gene>
    <name evidence="2" type="ORF">N7G274_004776</name>
</gene>
<organism evidence="2 3">
    <name type="scientific">Stereocaulon virgatum</name>
    <dbReference type="NCBI Taxonomy" id="373712"/>
    <lineage>
        <taxon>Eukaryota</taxon>
        <taxon>Fungi</taxon>
        <taxon>Dikarya</taxon>
        <taxon>Ascomycota</taxon>
        <taxon>Pezizomycotina</taxon>
        <taxon>Lecanoromycetes</taxon>
        <taxon>OSLEUM clade</taxon>
        <taxon>Lecanoromycetidae</taxon>
        <taxon>Lecanorales</taxon>
        <taxon>Lecanorineae</taxon>
        <taxon>Stereocaulaceae</taxon>
        <taxon>Stereocaulon</taxon>
    </lineage>
</organism>
<proteinExistence type="predicted"/>
<accession>A0ABR4AB48</accession>
<reference evidence="2 3" key="1">
    <citation type="submission" date="2024-09" db="EMBL/GenBank/DDBJ databases">
        <title>Rethinking Asexuality: The Enigmatic Case of Functional Sexual Genes in Lepraria (Stereocaulaceae).</title>
        <authorList>
            <person name="Doellman M."/>
            <person name="Sun Y."/>
            <person name="Barcenas-Pena A."/>
            <person name="Lumbsch H.T."/>
            <person name="Grewe F."/>
        </authorList>
    </citation>
    <scope>NUCLEOTIDE SEQUENCE [LARGE SCALE GENOMIC DNA]</scope>
    <source>
        <strain evidence="2 3">Mercado 3170</strain>
    </source>
</reference>
<feature type="region of interest" description="Disordered" evidence="1">
    <location>
        <begin position="117"/>
        <end position="140"/>
    </location>
</feature>
<comment type="caution">
    <text evidence="2">The sequence shown here is derived from an EMBL/GenBank/DDBJ whole genome shotgun (WGS) entry which is preliminary data.</text>
</comment>
<name>A0ABR4AB48_9LECA</name>
<evidence type="ECO:0000313" key="2">
    <source>
        <dbReference type="EMBL" id="KAL2042288.1"/>
    </source>
</evidence>
<protein>
    <submittedName>
        <fullName evidence="2">Uncharacterized protein</fullName>
    </submittedName>
</protein>
<evidence type="ECO:0000256" key="1">
    <source>
        <dbReference type="SAM" id="MobiDB-lite"/>
    </source>
</evidence>
<feature type="compositionally biased region" description="Basic and acidic residues" evidence="1">
    <location>
        <begin position="117"/>
        <end position="126"/>
    </location>
</feature>
<dbReference type="EMBL" id="JBEFKJ010000014">
    <property type="protein sequence ID" value="KAL2042288.1"/>
    <property type="molecule type" value="Genomic_DNA"/>
</dbReference>
<sequence>MSHDDTHRARYDPDDFKAFWNDTANEILVASELQSLLFLDEERESSADIVFHNKSHAYAYVYWPYHLLQSRDCRMSPQFKDISILRYDKHHGLEEIVELLIQYGAENSKGHPDFVHSAEEQLKEVGSDDTDWETGGSDVS</sequence>
<dbReference type="Proteomes" id="UP001590950">
    <property type="component" value="Unassembled WGS sequence"/>
</dbReference>
<evidence type="ECO:0000313" key="3">
    <source>
        <dbReference type="Proteomes" id="UP001590950"/>
    </source>
</evidence>